<reference evidence="1 2" key="1">
    <citation type="submission" date="2022-11" db="EMBL/GenBank/DDBJ databases">
        <title>Minimal conservation of predation-associated metabolite biosynthetic gene clusters underscores biosynthetic potential of Myxococcota including descriptions for ten novel species: Archangium lansinium sp. nov., Myxococcus landrumus sp. nov., Nannocystis bai.</title>
        <authorList>
            <person name="Ahearne A."/>
            <person name="Stevens C."/>
            <person name="Dowd S."/>
        </authorList>
    </citation>
    <scope>NUCLEOTIDE SEQUENCE [LARGE SCALE GENOMIC DNA]</scope>
    <source>
        <strain evidence="1 2">NCELM</strain>
    </source>
</reference>
<gene>
    <name evidence="1" type="ORF">POL58_04755</name>
</gene>
<dbReference type="EMBL" id="JAQNDN010000001">
    <property type="protein sequence ID" value="MDC0667032.1"/>
    <property type="molecule type" value="Genomic_DNA"/>
</dbReference>
<sequence length="489" mass="54240">MRWSSLVAGLVPLLSLAGCGPEPAVPGEGSEHGEGSEYAEVCGTLGPHRMLEFAPGEWLHSRFGGERIGDRLYFITGTGEAQYPELGPPDATVYSTGLCGEDRRHLADDIRWVFTRDNFPGVLLGCRGTIDGPLFVLDPAGMAAPRLLAPAGCRVDEWATHGFVQVEEYAEDIGRVLFYSYPTDLGAGSISPVVLAEAIQVRHHVLRADEVLALDPDDNLIRIALPDGQITVEQAGVRAFLASQDGRYLAWEDLATADDDPQGTLGDLVLRDRETGVETVLAAAPHHLRMARLSSERIELWHRDEFGGGNLIALPSFAATEVPPHRRLVFTLSDRRWLMEGDDEAWYLRDPVDGTEVLLTAEPGRVNRASVEFMYILRRAEDAEPRESSELWRYPLDGGEPEQLAQRVTTDWSWLPDERVYTLVDLDAESFGDLVVIDPETLEERRLDSRAKELAWFGWVTNIVEDDTIAYQVLDGDRSGVWIVRPASE</sequence>
<dbReference type="Gene3D" id="2.120.10.30">
    <property type="entry name" value="TolB, C-terminal domain"/>
    <property type="match status" value="1"/>
</dbReference>
<evidence type="ECO:0008006" key="3">
    <source>
        <dbReference type="Google" id="ProtNLM"/>
    </source>
</evidence>
<keyword evidence="2" id="KW-1185">Reference proteome</keyword>
<evidence type="ECO:0000313" key="1">
    <source>
        <dbReference type="EMBL" id="MDC0667032.1"/>
    </source>
</evidence>
<proteinExistence type="predicted"/>
<accession>A0ABT5AYW2</accession>
<name>A0ABT5AYW2_9BACT</name>
<dbReference type="InterPro" id="IPR011042">
    <property type="entry name" value="6-blade_b-propeller_TolB-like"/>
</dbReference>
<dbReference type="Proteomes" id="UP001217838">
    <property type="component" value="Unassembled WGS sequence"/>
</dbReference>
<evidence type="ECO:0000313" key="2">
    <source>
        <dbReference type="Proteomes" id="UP001217838"/>
    </source>
</evidence>
<comment type="caution">
    <text evidence="1">The sequence shown here is derived from an EMBL/GenBank/DDBJ whole genome shotgun (WGS) entry which is preliminary data.</text>
</comment>
<dbReference type="SUPFAM" id="SSF69304">
    <property type="entry name" value="Tricorn protease N-terminal domain"/>
    <property type="match status" value="1"/>
</dbReference>
<organism evidence="1 2">
    <name type="scientific">Nannocystis radixulma</name>
    <dbReference type="NCBI Taxonomy" id="2995305"/>
    <lineage>
        <taxon>Bacteria</taxon>
        <taxon>Pseudomonadati</taxon>
        <taxon>Myxococcota</taxon>
        <taxon>Polyangia</taxon>
        <taxon>Nannocystales</taxon>
        <taxon>Nannocystaceae</taxon>
        <taxon>Nannocystis</taxon>
    </lineage>
</organism>
<dbReference type="PROSITE" id="PS51257">
    <property type="entry name" value="PROKAR_LIPOPROTEIN"/>
    <property type="match status" value="1"/>
</dbReference>
<protein>
    <recommendedName>
        <fullName evidence="3">Lipoprotein</fullName>
    </recommendedName>
</protein>
<dbReference type="RefSeq" id="WP_271994854.1">
    <property type="nucleotide sequence ID" value="NZ_JAQNDN010000001.1"/>
</dbReference>